<gene>
    <name evidence="1" type="primary">DCLRE1C</name>
    <name evidence="1" type="ORF">AVEN_205536_1</name>
</gene>
<name>A0A4Y2RPZ1_ARAVE</name>
<dbReference type="EMBL" id="BGPR01017972">
    <property type="protein sequence ID" value="GBN77867.1"/>
    <property type="molecule type" value="Genomic_DNA"/>
</dbReference>
<evidence type="ECO:0000313" key="2">
    <source>
        <dbReference type="Proteomes" id="UP000499080"/>
    </source>
</evidence>
<proteinExistence type="predicted"/>
<accession>A0A4Y2RPZ1</accession>
<organism evidence="1 2">
    <name type="scientific">Araneus ventricosus</name>
    <name type="common">Orbweaver spider</name>
    <name type="synonym">Epeira ventricosa</name>
    <dbReference type="NCBI Taxonomy" id="182803"/>
    <lineage>
        <taxon>Eukaryota</taxon>
        <taxon>Metazoa</taxon>
        <taxon>Ecdysozoa</taxon>
        <taxon>Arthropoda</taxon>
        <taxon>Chelicerata</taxon>
        <taxon>Arachnida</taxon>
        <taxon>Araneae</taxon>
        <taxon>Araneomorphae</taxon>
        <taxon>Entelegynae</taxon>
        <taxon>Araneoidea</taxon>
        <taxon>Araneidae</taxon>
        <taxon>Araneus</taxon>
    </lineage>
</organism>
<evidence type="ECO:0000313" key="1">
    <source>
        <dbReference type="EMBL" id="GBN77867.1"/>
    </source>
</evidence>
<dbReference type="AlphaFoldDB" id="A0A4Y2RPZ1"/>
<protein>
    <submittedName>
        <fullName evidence="1">Protein artemis</fullName>
    </submittedName>
</protein>
<feature type="non-terminal residue" evidence="1">
    <location>
        <position position="33"/>
    </location>
</feature>
<dbReference type="Proteomes" id="UP000499080">
    <property type="component" value="Unassembled WGS sequence"/>
</dbReference>
<sequence>MCGKTYCVSRLWTLPGRRLPCASSWVKICYIPS</sequence>
<reference evidence="1 2" key="1">
    <citation type="journal article" date="2019" name="Sci. Rep.">
        <title>Orb-weaving spider Araneus ventricosus genome elucidates the spidroin gene catalogue.</title>
        <authorList>
            <person name="Kono N."/>
            <person name="Nakamura H."/>
            <person name="Ohtoshi R."/>
            <person name="Moran D.A.P."/>
            <person name="Shinohara A."/>
            <person name="Yoshida Y."/>
            <person name="Fujiwara M."/>
            <person name="Mori M."/>
            <person name="Tomita M."/>
            <person name="Arakawa K."/>
        </authorList>
    </citation>
    <scope>NUCLEOTIDE SEQUENCE [LARGE SCALE GENOMIC DNA]</scope>
</reference>
<keyword evidence="2" id="KW-1185">Reference proteome</keyword>
<comment type="caution">
    <text evidence="1">The sequence shown here is derived from an EMBL/GenBank/DDBJ whole genome shotgun (WGS) entry which is preliminary data.</text>
</comment>